<accession>A0A8J2YAD1</accession>
<feature type="transmembrane region" description="Helical" evidence="1">
    <location>
        <begin position="6"/>
        <end position="23"/>
    </location>
</feature>
<reference evidence="2" key="2">
    <citation type="submission" date="2020-09" db="EMBL/GenBank/DDBJ databases">
        <authorList>
            <person name="Sun Q."/>
            <person name="Zhou Y."/>
        </authorList>
    </citation>
    <scope>NUCLEOTIDE SEQUENCE</scope>
    <source>
        <strain evidence="2">CGMCC 1.15179</strain>
    </source>
</reference>
<dbReference type="EMBL" id="BMHQ01000003">
    <property type="protein sequence ID" value="GGE11207.1"/>
    <property type="molecule type" value="Genomic_DNA"/>
</dbReference>
<evidence type="ECO:0000256" key="1">
    <source>
        <dbReference type="SAM" id="Phobius"/>
    </source>
</evidence>
<evidence type="ECO:0000313" key="3">
    <source>
        <dbReference type="Proteomes" id="UP000625210"/>
    </source>
</evidence>
<gene>
    <name evidence="2" type="ORF">GCM10011571_10650</name>
</gene>
<keyword evidence="3" id="KW-1185">Reference proteome</keyword>
<dbReference type="InterPro" id="IPR014617">
    <property type="entry name" value="YphA_Bacsu"/>
</dbReference>
<proteinExistence type="predicted"/>
<evidence type="ECO:0000313" key="2">
    <source>
        <dbReference type="EMBL" id="GGE11207.1"/>
    </source>
</evidence>
<organism evidence="2 3">
    <name type="scientific">Marinithermofilum abyssi</name>
    <dbReference type="NCBI Taxonomy" id="1571185"/>
    <lineage>
        <taxon>Bacteria</taxon>
        <taxon>Bacillati</taxon>
        <taxon>Bacillota</taxon>
        <taxon>Bacilli</taxon>
        <taxon>Bacillales</taxon>
        <taxon>Thermoactinomycetaceae</taxon>
        <taxon>Marinithermofilum</taxon>
    </lineage>
</organism>
<keyword evidence="1" id="KW-1133">Transmembrane helix</keyword>
<protein>
    <submittedName>
        <fullName evidence="2">Uncharacterized protein</fullName>
    </submittedName>
</protein>
<feature type="transmembrane region" description="Helical" evidence="1">
    <location>
        <begin position="110"/>
        <end position="129"/>
    </location>
</feature>
<keyword evidence="1" id="KW-0472">Membrane</keyword>
<keyword evidence="1" id="KW-0812">Transmembrane</keyword>
<reference evidence="2" key="1">
    <citation type="journal article" date="2014" name="Int. J. Syst. Evol. Microbiol.">
        <title>Complete genome sequence of Corynebacterium casei LMG S-19264T (=DSM 44701T), isolated from a smear-ripened cheese.</title>
        <authorList>
            <consortium name="US DOE Joint Genome Institute (JGI-PGF)"/>
            <person name="Walter F."/>
            <person name="Albersmeier A."/>
            <person name="Kalinowski J."/>
            <person name="Ruckert C."/>
        </authorList>
    </citation>
    <scope>NUCLEOTIDE SEQUENCE</scope>
    <source>
        <strain evidence="2">CGMCC 1.15179</strain>
    </source>
</reference>
<feature type="transmembrane region" description="Helical" evidence="1">
    <location>
        <begin position="82"/>
        <end position="104"/>
    </location>
</feature>
<dbReference type="Proteomes" id="UP000625210">
    <property type="component" value="Unassembled WGS sequence"/>
</dbReference>
<name>A0A8J2YAD1_9BACL</name>
<dbReference type="Pfam" id="PF24124">
    <property type="entry name" value="YphA"/>
    <property type="match status" value="1"/>
</dbReference>
<dbReference type="AlphaFoldDB" id="A0A8J2YAD1"/>
<sequence length="202" mass="23115">MNPGLFSLLANVSLLILLQTGWMEKMGKDLDTPSVRLRQALFLLLSLTWVDLPLRSGVNVNAGLLLCLLFCLHILKKTERQHWAHIFSMILLMGSTVLLLQEMYRSEPILLTYTSQQVLPLLLAWLVLLSTPRFGQQTLVLIGGVSFAEGMHLLIHQHEIPHIIGDSSFFDMMWMAWSVVMAKEYGWAALQAKWRNLQWMTK</sequence>
<dbReference type="RefSeq" id="WP_188646871.1">
    <property type="nucleotide sequence ID" value="NZ_BMHQ01000003.1"/>
</dbReference>
<comment type="caution">
    <text evidence="2">The sequence shown here is derived from an EMBL/GenBank/DDBJ whole genome shotgun (WGS) entry which is preliminary data.</text>
</comment>
<feature type="transmembrane region" description="Helical" evidence="1">
    <location>
        <begin position="58"/>
        <end position="75"/>
    </location>
</feature>